<protein>
    <submittedName>
        <fullName evidence="3">Flp pilus assembly protein TadG</fullName>
    </submittedName>
</protein>
<feature type="transmembrane region" description="Helical" evidence="1">
    <location>
        <begin position="21"/>
        <end position="44"/>
    </location>
</feature>
<organism evidence="3 4">
    <name type="scientific">Novosphingobium taihuense</name>
    <dbReference type="NCBI Taxonomy" id="260085"/>
    <lineage>
        <taxon>Bacteria</taxon>
        <taxon>Pseudomonadati</taxon>
        <taxon>Pseudomonadota</taxon>
        <taxon>Alphaproteobacteria</taxon>
        <taxon>Sphingomonadales</taxon>
        <taxon>Sphingomonadaceae</taxon>
        <taxon>Novosphingobium</taxon>
    </lineage>
</organism>
<evidence type="ECO:0000313" key="3">
    <source>
        <dbReference type="EMBL" id="MBB4613812.1"/>
    </source>
</evidence>
<dbReference type="Proteomes" id="UP000538566">
    <property type="component" value="Unassembled WGS sequence"/>
</dbReference>
<comment type="caution">
    <text evidence="3">The sequence shown here is derived from an EMBL/GenBank/DDBJ whole genome shotgun (WGS) entry which is preliminary data.</text>
</comment>
<dbReference type="Pfam" id="PF07811">
    <property type="entry name" value="TadE"/>
    <property type="match status" value="1"/>
</dbReference>
<keyword evidence="1" id="KW-1133">Transmembrane helix</keyword>
<sequence>MKIGRIALVSRKLLRHTDGSVITEFALLAPTVMALMLGVFQIGIGMQNYNAMRSIGSDVMRYAVVNYQTGNELSNDQIRFYLRSISIKNPYNLESSRLALSVTSVATPRVADTIEKSVTITYSIPTVLSFIGVDEFPITYRQPLILVKAT</sequence>
<feature type="domain" description="TadE-like" evidence="2">
    <location>
        <begin position="19"/>
        <end position="54"/>
    </location>
</feature>
<gene>
    <name evidence="3" type="ORF">GGR37_002087</name>
</gene>
<accession>A0A7W7ACV4</accession>
<dbReference type="AlphaFoldDB" id="A0A7W7ACV4"/>
<evidence type="ECO:0000256" key="1">
    <source>
        <dbReference type="SAM" id="Phobius"/>
    </source>
</evidence>
<dbReference type="EMBL" id="JACHOA010000003">
    <property type="protein sequence ID" value="MBB4613812.1"/>
    <property type="molecule type" value="Genomic_DNA"/>
</dbReference>
<keyword evidence="1" id="KW-0812">Transmembrane</keyword>
<dbReference type="InterPro" id="IPR012495">
    <property type="entry name" value="TadE-like_dom"/>
</dbReference>
<evidence type="ECO:0000313" key="4">
    <source>
        <dbReference type="Proteomes" id="UP000538566"/>
    </source>
</evidence>
<reference evidence="3 4" key="1">
    <citation type="submission" date="2020-08" db="EMBL/GenBank/DDBJ databases">
        <title>Genomic Encyclopedia of Type Strains, Phase IV (KMG-IV): sequencing the most valuable type-strain genomes for metagenomic binning, comparative biology and taxonomic classification.</title>
        <authorList>
            <person name="Goeker M."/>
        </authorList>
    </citation>
    <scope>NUCLEOTIDE SEQUENCE [LARGE SCALE GENOMIC DNA]</scope>
    <source>
        <strain evidence="3 4">DSM 17507</strain>
    </source>
</reference>
<proteinExistence type="predicted"/>
<evidence type="ECO:0000259" key="2">
    <source>
        <dbReference type="Pfam" id="PF07811"/>
    </source>
</evidence>
<keyword evidence="4" id="KW-1185">Reference proteome</keyword>
<keyword evidence="1" id="KW-0472">Membrane</keyword>
<name>A0A7W7ACV4_9SPHN</name>
<dbReference type="RefSeq" id="WP_144907039.1">
    <property type="nucleotide sequence ID" value="NZ_JACHOA010000003.1"/>
</dbReference>
<dbReference type="OrthoDB" id="7427721at2"/>